<reference evidence="1 2" key="1">
    <citation type="submission" date="2024-05" db="EMBL/GenBank/DDBJ databases">
        <authorList>
            <person name="Duchaud E."/>
        </authorList>
    </citation>
    <scope>NUCLEOTIDE SEQUENCE [LARGE SCALE GENOMIC DNA]</scope>
    <source>
        <strain evidence="1">Ena-SAMPLE-TAB-13-05-2024-13:56:06:370-140308</strain>
    </source>
</reference>
<evidence type="ECO:0000313" key="1">
    <source>
        <dbReference type="EMBL" id="CAL2102231.1"/>
    </source>
</evidence>
<name>A0ABM9P9I5_9FLAO</name>
<proteinExistence type="predicted"/>
<dbReference type="Proteomes" id="UP001497527">
    <property type="component" value="Unassembled WGS sequence"/>
</dbReference>
<protein>
    <submittedName>
        <fullName evidence="1">Uncharacterized protein</fullName>
    </submittedName>
</protein>
<comment type="caution">
    <text evidence="1">The sequence shown here is derived from an EMBL/GenBank/DDBJ whole genome shotgun (WGS) entry which is preliminary data.</text>
</comment>
<sequence>MTNGNKFIPIQLKKKIAHKKMKKDKELLKKIIPTISRPDGKDREWFNNDEILSKLNKEELKIVEHGLIKMLKTDNDILIPQTLIKLKSLDSVPTLLKKLESIKDPFEKITWASFINEIKGGDLEMENIAFEQLQKLEFIYEVQGPIFNDLIKFKSERINNLIKGFVEHKYFLVAHHAKLVLNFNGYADSYEMDSSPKKWLEFWKK</sequence>
<accession>A0ABM9P9I5</accession>
<dbReference type="EMBL" id="CAXJIO010000010">
    <property type="protein sequence ID" value="CAL2102231.1"/>
    <property type="molecule type" value="Genomic_DNA"/>
</dbReference>
<organism evidence="1 2">
    <name type="scientific">Tenacibaculum polynesiense</name>
    <dbReference type="NCBI Taxonomy" id="3137857"/>
    <lineage>
        <taxon>Bacteria</taxon>
        <taxon>Pseudomonadati</taxon>
        <taxon>Bacteroidota</taxon>
        <taxon>Flavobacteriia</taxon>
        <taxon>Flavobacteriales</taxon>
        <taxon>Flavobacteriaceae</taxon>
        <taxon>Tenacibaculum</taxon>
    </lineage>
</organism>
<evidence type="ECO:0000313" key="2">
    <source>
        <dbReference type="Proteomes" id="UP001497527"/>
    </source>
</evidence>
<gene>
    <name evidence="1" type="ORF">T190423A01A_10794</name>
</gene>
<keyword evidence="2" id="KW-1185">Reference proteome</keyword>